<evidence type="ECO:0000256" key="10">
    <source>
        <dbReference type="ARBA" id="ARBA00032441"/>
    </source>
</evidence>
<evidence type="ECO:0000256" key="6">
    <source>
        <dbReference type="ARBA" id="ARBA00022723"/>
    </source>
</evidence>
<name>Q7VH91_HELHP</name>
<dbReference type="SUPFAM" id="SSF52540">
    <property type="entry name" value="P-loop containing nucleoside triphosphate hydrolases"/>
    <property type="match status" value="1"/>
</dbReference>
<dbReference type="HOGENOM" id="CLU_087829_5_3_7"/>
<evidence type="ECO:0000256" key="7">
    <source>
        <dbReference type="ARBA" id="ARBA00022741"/>
    </source>
</evidence>
<dbReference type="GO" id="GO:0046872">
    <property type="term" value="F:metal ion binding"/>
    <property type="evidence" value="ECO:0007669"/>
    <property type="project" value="UniProtKB-KW"/>
</dbReference>
<dbReference type="eggNOG" id="COG0802">
    <property type="taxonomic scope" value="Bacteria"/>
</dbReference>
<dbReference type="OrthoDB" id="9815896at2"/>
<keyword evidence="12" id="KW-1185">Reference proteome</keyword>
<keyword evidence="8" id="KW-0067">ATP-binding</keyword>
<keyword evidence="7" id="KW-0547">Nucleotide-binding</keyword>
<dbReference type="GO" id="GO:0005524">
    <property type="term" value="F:ATP binding"/>
    <property type="evidence" value="ECO:0007669"/>
    <property type="project" value="UniProtKB-KW"/>
</dbReference>
<dbReference type="InterPro" id="IPR027417">
    <property type="entry name" value="P-loop_NTPase"/>
</dbReference>
<accession>Q7VH91</accession>
<dbReference type="PANTHER" id="PTHR33540">
    <property type="entry name" value="TRNA THREONYLCARBAMOYLADENOSINE BIOSYNTHESIS PROTEIN TSAE"/>
    <property type="match status" value="1"/>
</dbReference>
<proteinExistence type="inferred from homology"/>
<dbReference type="InterPro" id="IPR003442">
    <property type="entry name" value="T6A_TsaE"/>
</dbReference>
<dbReference type="NCBIfam" id="TIGR00150">
    <property type="entry name" value="T6A_YjeE"/>
    <property type="match status" value="1"/>
</dbReference>
<dbReference type="Pfam" id="PF02367">
    <property type="entry name" value="TsaE"/>
    <property type="match status" value="1"/>
</dbReference>
<evidence type="ECO:0000256" key="9">
    <source>
        <dbReference type="ARBA" id="ARBA00022842"/>
    </source>
</evidence>
<evidence type="ECO:0000256" key="1">
    <source>
        <dbReference type="ARBA" id="ARBA00004496"/>
    </source>
</evidence>
<organism evidence="11 12">
    <name type="scientific">Helicobacter hepaticus (strain ATCC 51449 / 3B1)</name>
    <dbReference type="NCBI Taxonomy" id="235279"/>
    <lineage>
        <taxon>Bacteria</taxon>
        <taxon>Pseudomonadati</taxon>
        <taxon>Campylobacterota</taxon>
        <taxon>Epsilonproteobacteria</taxon>
        <taxon>Campylobacterales</taxon>
        <taxon>Helicobacteraceae</taxon>
        <taxon>Helicobacter</taxon>
    </lineage>
</organism>
<dbReference type="Gene3D" id="3.40.50.300">
    <property type="entry name" value="P-loop containing nucleotide triphosphate hydrolases"/>
    <property type="match status" value="1"/>
</dbReference>
<dbReference type="AlphaFoldDB" id="Q7VH91"/>
<comment type="similarity">
    <text evidence="2">Belongs to the TsaE family.</text>
</comment>
<dbReference type="EMBL" id="AE017125">
    <property type="protein sequence ID" value="AAP77673.1"/>
    <property type="molecule type" value="Genomic_DNA"/>
</dbReference>
<evidence type="ECO:0000313" key="12">
    <source>
        <dbReference type="Proteomes" id="UP000002495"/>
    </source>
</evidence>
<dbReference type="GO" id="GO:0005737">
    <property type="term" value="C:cytoplasm"/>
    <property type="evidence" value="ECO:0007669"/>
    <property type="project" value="UniProtKB-SubCell"/>
</dbReference>
<comment type="subcellular location">
    <subcellularLocation>
        <location evidence="1">Cytoplasm</location>
    </subcellularLocation>
</comment>
<sequence>MCEYVLSESAVGELCHTLKNKICKGYIVLLRGDLGSGKTTLVRSFVASENKQRKEEVTSPTFSLAQAYKSQDYGVIYHYDIYRKDIQDMLELGLLEMFEEEGLHFVEWGDEHLEKILRQNGFKVMSITINTNATLDNRIYKVAL</sequence>
<evidence type="ECO:0000256" key="5">
    <source>
        <dbReference type="ARBA" id="ARBA00022694"/>
    </source>
</evidence>
<keyword evidence="9" id="KW-0460">Magnesium</keyword>
<dbReference type="RefSeq" id="WP_011115916.1">
    <property type="nucleotide sequence ID" value="NC_004917.1"/>
</dbReference>
<dbReference type="Proteomes" id="UP000002495">
    <property type="component" value="Chromosome"/>
</dbReference>
<evidence type="ECO:0000256" key="3">
    <source>
        <dbReference type="ARBA" id="ARBA00019010"/>
    </source>
</evidence>
<dbReference type="STRING" id="235279.HH_1076"/>
<evidence type="ECO:0000256" key="8">
    <source>
        <dbReference type="ARBA" id="ARBA00022840"/>
    </source>
</evidence>
<dbReference type="KEGG" id="hhe:HH_1076"/>
<evidence type="ECO:0000256" key="2">
    <source>
        <dbReference type="ARBA" id="ARBA00007599"/>
    </source>
</evidence>
<keyword evidence="5" id="KW-0819">tRNA processing</keyword>
<reference evidence="11 12" key="1">
    <citation type="journal article" date="2003" name="Proc. Natl. Acad. Sci. U.S.A.">
        <title>The complete genome sequence of the carcinogenic bacterium Helicobacter hepaticus.</title>
        <authorList>
            <person name="Suerbaum S."/>
            <person name="Josenhans C."/>
            <person name="Sterzenbach T."/>
            <person name="Drescher B."/>
            <person name="Brandt P."/>
            <person name="Bell M."/>
            <person name="Droege M."/>
            <person name="Fartmann B."/>
            <person name="Fischer H.-P."/>
            <person name="Ge Z."/>
            <person name="Hoerster A."/>
            <person name="Holland R."/>
            <person name="Klein K."/>
            <person name="Koenig J."/>
            <person name="Macko L."/>
            <person name="Mendz G.L."/>
            <person name="Nyakatura G."/>
            <person name="Schauer D.B."/>
            <person name="Shen Z."/>
            <person name="Weber J."/>
            <person name="Frosch M."/>
            <person name="Fox J.G."/>
        </authorList>
    </citation>
    <scope>NUCLEOTIDE SEQUENCE [LARGE SCALE GENOMIC DNA]</scope>
    <source>
        <strain evidence="12">ATCC 51449 / 3B1</strain>
    </source>
</reference>
<keyword evidence="6" id="KW-0479">Metal-binding</keyword>
<dbReference type="GO" id="GO:0002949">
    <property type="term" value="P:tRNA threonylcarbamoyladenosine modification"/>
    <property type="evidence" value="ECO:0007669"/>
    <property type="project" value="InterPro"/>
</dbReference>
<evidence type="ECO:0000313" key="11">
    <source>
        <dbReference type="EMBL" id="AAP77673.1"/>
    </source>
</evidence>
<gene>
    <name evidence="11" type="ordered locus">HH_1076</name>
</gene>
<protein>
    <recommendedName>
        <fullName evidence="3">tRNA threonylcarbamoyladenosine biosynthesis protein TsaE</fullName>
    </recommendedName>
    <alternativeName>
        <fullName evidence="10">t(6)A37 threonylcarbamoyladenosine biosynthesis protein TsaE</fullName>
    </alternativeName>
</protein>
<dbReference type="PANTHER" id="PTHR33540:SF2">
    <property type="entry name" value="TRNA THREONYLCARBAMOYLADENOSINE BIOSYNTHESIS PROTEIN TSAE"/>
    <property type="match status" value="1"/>
</dbReference>
<keyword evidence="4" id="KW-0963">Cytoplasm</keyword>
<evidence type="ECO:0000256" key="4">
    <source>
        <dbReference type="ARBA" id="ARBA00022490"/>
    </source>
</evidence>